<dbReference type="Proteomes" id="UP000836841">
    <property type="component" value="Chromosome 7"/>
</dbReference>
<dbReference type="EMBL" id="OU466863">
    <property type="protein sequence ID" value="CAH2078763.1"/>
    <property type="molecule type" value="Genomic_DNA"/>
</dbReference>
<dbReference type="PANTHER" id="PTHR32410">
    <property type="entry name" value="CYSTEINE/HISTIDINE-RICH C1 DOMAIN FAMILY PROTEIN"/>
    <property type="match status" value="1"/>
</dbReference>
<keyword evidence="1" id="KW-0677">Repeat</keyword>
<reference evidence="5 6" key="1">
    <citation type="submission" date="2022-03" db="EMBL/GenBank/DDBJ databases">
        <authorList>
            <person name="Nunn A."/>
            <person name="Chopra R."/>
            <person name="Nunn A."/>
            <person name="Contreras Garrido A."/>
        </authorList>
    </citation>
    <scope>NUCLEOTIDE SEQUENCE [LARGE SCALE GENOMIC DNA]</scope>
</reference>
<dbReference type="AlphaFoldDB" id="A0AAU9T340"/>
<evidence type="ECO:0000259" key="4">
    <source>
        <dbReference type="Pfam" id="PF22926"/>
    </source>
</evidence>
<sequence length="277" mass="31414">MAGVGPEVDPSNSVTEGPVGEEDSPNNWSWGSEFGCVVGGDELIFGVGVSREIRGVRILGEDFSGNHYCSACRRKICGFVYKEPKGGWDGFQLDLRCASVSEPFQYEGHEHPLFLALTPEEEKSAICQICQEKDDEYNDSQKLACIECNYIICFGCATLPYKTRYKHDKHFLVFRKKEEGNDEQGWCDICESKLVYSRKGGFYSCDDYCSTIVHVRCLLGKDPYMKPGQIKHWGKDVLILHNKTMSRPLCHGTEHCCQDNIVYKKRNMTFCSLFCLD</sequence>
<feature type="domain" description="DC1-like C-terminal" evidence="4">
    <location>
        <begin position="239"/>
        <end position="276"/>
    </location>
</feature>
<evidence type="ECO:0000313" key="6">
    <source>
        <dbReference type="Proteomes" id="UP000836841"/>
    </source>
</evidence>
<feature type="domain" description="DC1" evidence="3">
    <location>
        <begin position="108"/>
        <end position="157"/>
    </location>
</feature>
<evidence type="ECO:0000256" key="2">
    <source>
        <dbReference type="SAM" id="MobiDB-lite"/>
    </source>
</evidence>
<feature type="region of interest" description="Disordered" evidence="2">
    <location>
        <begin position="1"/>
        <end position="28"/>
    </location>
</feature>
<name>A0AAU9T340_THLAR</name>
<protein>
    <recommendedName>
        <fullName evidence="7">DC1 domain-containing protein</fullName>
    </recommendedName>
</protein>
<dbReference type="InterPro" id="IPR054483">
    <property type="entry name" value="DC1-like_CT"/>
</dbReference>
<dbReference type="InterPro" id="IPR004146">
    <property type="entry name" value="DC1"/>
</dbReference>
<feature type="domain" description="DC1" evidence="3">
    <location>
        <begin position="166"/>
        <end position="217"/>
    </location>
</feature>
<evidence type="ECO:0000313" key="5">
    <source>
        <dbReference type="EMBL" id="CAH2078763.1"/>
    </source>
</evidence>
<proteinExistence type="predicted"/>
<dbReference type="InterPro" id="IPR053192">
    <property type="entry name" value="Vacuole_Formation_Reg"/>
</dbReference>
<dbReference type="Pfam" id="PF03107">
    <property type="entry name" value="C1_2"/>
    <property type="match status" value="2"/>
</dbReference>
<keyword evidence="6" id="KW-1185">Reference proteome</keyword>
<evidence type="ECO:0000256" key="1">
    <source>
        <dbReference type="ARBA" id="ARBA00022737"/>
    </source>
</evidence>
<accession>A0AAU9T340</accession>
<dbReference type="SUPFAM" id="SSF57889">
    <property type="entry name" value="Cysteine-rich domain"/>
    <property type="match status" value="1"/>
</dbReference>
<evidence type="ECO:0000259" key="3">
    <source>
        <dbReference type="Pfam" id="PF03107"/>
    </source>
</evidence>
<dbReference type="PANTHER" id="PTHR32410:SF153">
    <property type="entry name" value="CHP-RICH ZINC FINGER PROTEIN-LIKE-RELATED"/>
    <property type="match status" value="1"/>
</dbReference>
<dbReference type="InterPro" id="IPR046349">
    <property type="entry name" value="C1-like_sf"/>
</dbReference>
<organism evidence="5 6">
    <name type="scientific">Thlaspi arvense</name>
    <name type="common">Field penny-cress</name>
    <dbReference type="NCBI Taxonomy" id="13288"/>
    <lineage>
        <taxon>Eukaryota</taxon>
        <taxon>Viridiplantae</taxon>
        <taxon>Streptophyta</taxon>
        <taxon>Embryophyta</taxon>
        <taxon>Tracheophyta</taxon>
        <taxon>Spermatophyta</taxon>
        <taxon>Magnoliopsida</taxon>
        <taxon>eudicotyledons</taxon>
        <taxon>Gunneridae</taxon>
        <taxon>Pentapetalae</taxon>
        <taxon>rosids</taxon>
        <taxon>malvids</taxon>
        <taxon>Brassicales</taxon>
        <taxon>Brassicaceae</taxon>
        <taxon>Thlaspideae</taxon>
        <taxon>Thlaspi</taxon>
    </lineage>
</organism>
<gene>
    <name evidence="5" type="ORF">TAV2_LOCUS22635</name>
</gene>
<dbReference type="Pfam" id="PF22926">
    <property type="entry name" value="C1-like_CT"/>
    <property type="match status" value="1"/>
</dbReference>
<evidence type="ECO:0008006" key="7">
    <source>
        <dbReference type="Google" id="ProtNLM"/>
    </source>
</evidence>